<accession>A0ABP6NRW0</accession>
<evidence type="ECO:0000256" key="5">
    <source>
        <dbReference type="PROSITE-ProRule" id="PRU10137"/>
    </source>
</evidence>
<dbReference type="Proteomes" id="UP001500320">
    <property type="component" value="Unassembled WGS sequence"/>
</dbReference>
<dbReference type="InterPro" id="IPR006119">
    <property type="entry name" value="Resolv_N"/>
</dbReference>
<evidence type="ECO:0000256" key="6">
    <source>
        <dbReference type="SAM" id="MobiDB-lite"/>
    </source>
</evidence>
<evidence type="ECO:0000256" key="1">
    <source>
        <dbReference type="ARBA" id="ARBA00009913"/>
    </source>
</evidence>
<gene>
    <name evidence="8" type="ORF">GCM10010466_49660</name>
</gene>
<dbReference type="PROSITE" id="PS51736">
    <property type="entry name" value="RECOMBINASES_3"/>
    <property type="match status" value="1"/>
</dbReference>
<reference evidence="9" key="1">
    <citation type="journal article" date="2019" name="Int. J. Syst. Evol. Microbiol.">
        <title>The Global Catalogue of Microorganisms (GCM) 10K type strain sequencing project: providing services to taxonomists for standard genome sequencing and annotation.</title>
        <authorList>
            <consortium name="The Broad Institute Genomics Platform"/>
            <consortium name="The Broad Institute Genome Sequencing Center for Infectious Disease"/>
            <person name="Wu L."/>
            <person name="Ma J."/>
        </authorList>
    </citation>
    <scope>NUCLEOTIDE SEQUENCE [LARGE SCALE GENOMIC DNA]</scope>
    <source>
        <strain evidence="9">JCM 9373</strain>
    </source>
</reference>
<dbReference type="SUPFAM" id="SSF46689">
    <property type="entry name" value="Homeodomain-like"/>
    <property type="match status" value="1"/>
</dbReference>
<feature type="domain" description="Resolvase/invertase-type recombinase catalytic" evidence="7">
    <location>
        <begin position="19"/>
        <end position="158"/>
    </location>
</feature>
<feature type="region of interest" description="Disordered" evidence="6">
    <location>
        <begin position="204"/>
        <end position="226"/>
    </location>
</feature>
<dbReference type="CDD" id="cd03768">
    <property type="entry name" value="SR_ResInv"/>
    <property type="match status" value="1"/>
</dbReference>
<evidence type="ECO:0000256" key="4">
    <source>
        <dbReference type="ARBA" id="ARBA00023172"/>
    </source>
</evidence>
<evidence type="ECO:0000313" key="8">
    <source>
        <dbReference type="EMBL" id="GAA3152724.1"/>
    </source>
</evidence>
<dbReference type="SUPFAM" id="SSF53041">
    <property type="entry name" value="Resolvase-like"/>
    <property type="match status" value="1"/>
</dbReference>
<comment type="similarity">
    <text evidence="1">Belongs to the site-specific recombinase resolvase family.</text>
</comment>
<organism evidence="8 9">
    <name type="scientific">Planomonospora alba</name>
    <dbReference type="NCBI Taxonomy" id="161354"/>
    <lineage>
        <taxon>Bacteria</taxon>
        <taxon>Bacillati</taxon>
        <taxon>Actinomycetota</taxon>
        <taxon>Actinomycetes</taxon>
        <taxon>Streptosporangiales</taxon>
        <taxon>Streptosporangiaceae</taxon>
        <taxon>Planomonospora</taxon>
    </lineage>
</organism>
<protein>
    <submittedName>
        <fullName evidence="8">Recombinase family protein</fullName>
    </submittedName>
</protein>
<keyword evidence="4" id="KW-0233">DNA recombination</keyword>
<dbReference type="InterPro" id="IPR006118">
    <property type="entry name" value="Recombinase_CS"/>
</dbReference>
<dbReference type="RefSeq" id="WP_344863467.1">
    <property type="nucleotide sequence ID" value="NZ_BAAAUT010000044.1"/>
</dbReference>
<dbReference type="PANTHER" id="PTHR30461:SF2">
    <property type="entry name" value="SERINE RECOMBINASE PINE-RELATED"/>
    <property type="match status" value="1"/>
</dbReference>
<proteinExistence type="inferred from homology"/>
<dbReference type="EMBL" id="BAAAUT010000044">
    <property type="protein sequence ID" value="GAA3152724.1"/>
    <property type="molecule type" value="Genomic_DNA"/>
</dbReference>
<dbReference type="InterPro" id="IPR009057">
    <property type="entry name" value="Homeodomain-like_sf"/>
</dbReference>
<dbReference type="InterPro" id="IPR006120">
    <property type="entry name" value="Resolvase_HTH_dom"/>
</dbReference>
<evidence type="ECO:0000256" key="3">
    <source>
        <dbReference type="ARBA" id="ARBA00023125"/>
    </source>
</evidence>
<evidence type="ECO:0000256" key="2">
    <source>
        <dbReference type="ARBA" id="ARBA00022908"/>
    </source>
</evidence>
<feature type="active site" description="O-(5'-phospho-DNA)-serine intermediate" evidence="5">
    <location>
        <position position="27"/>
    </location>
</feature>
<keyword evidence="3" id="KW-0238">DNA-binding</keyword>
<dbReference type="InterPro" id="IPR036162">
    <property type="entry name" value="Resolvase-like_N_sf"/>
</dbReference>
<dbReference type="InterPro" id="IPR050639">
    <property type="entry name" value="SSR_resolvase"/>
</dbReference>
<comment type="caution">
    <text evidence="8">The sequence shown here is derived from an EMBL/GenBank/DDBJ whole genome shotgun (WGS) entry which is preliminary data.</text>
</comment>
<keyword evidence="2" id="KW-0229">DNA integration</keyword>
<dbReference type="SMART" id="SM00857">
    <property type="entry name" value="Resolvase"/>
    <property type="match status" value="1"/>
</dbReference>
<dbReference type="PANTHER" id="PTHR30461">
    <property type="entry name" value="DNA-INVERTASE FROM LAMBDOID PROPHAGE"/>
    <property type="match status" value="1"/>
</dbReference>
<dbReference type="PROSITE" id="PS00397">
    <property type="entry name" value="RECOMBINASES_1"/>
    <property type="match status" value="1"/>
</dbReference>
<dbReference type="Gene3D" id="1.10.10.60">
    <property type="entry name" value="Homeodomain-like"/>
    <property type="match status" value="1"/>
</dbReference>
<name>A0ABP6NRW0_9ACTN</name>
<dbReference type="Pfam" id="PF02796">
    <property type="entry name" value="HTH_7"/>
    <property type="match status" value="1"/>
</dbReference>
<sequence>MGRSAPATAPAEPAPANAIRIGYARVSTRSQDHQLQMDALAAAHCREVVEETASTRTHRPKLHATIARMQPGDTLVVYKPDRIARSVKELLVLLEDELAPRGINLHILSGVCAGLHRPGGQSVADKMLFLVAAMAAEMERDLIRERTRDGLAAAAAQGRRGGRPSAIDDDKLAIARARRKRGESVTAIARALGVGRSTLYRALEDDPLPAPADDGQDRPATAPAGR</sequence>
<dbReference type="CDD" id="cd00569">
    <property type="entry name" value="HTH_Hin_like"/>
    <property type="match status" value="1"/>
</dbReference>
<evidence type="ECO:0000259" key="7">
    <source>
        <dbReference type="PROSITE" id="PS51736"/>
    </source>
</evidence>
<dbReference type="Gene3D" id="3.40.50.1390">
    <property type="entry name" value="Resolvase, N-terminal catalytic domain"/>
    <property type="match status" value="1"/>
</dbReference>
<dbReference type="Pfam" id="PF00239">
    <property type="entry name" value="Resolvase"/>
    <property type="match status" value="1"/>
</dbReference>
<evidence type="ECO:0000313" key="9">
    <source>
        <dbReference type="Proteomes" id="UP001500320"/>
    </source>
</evidence>
<keyword evidence="9" id="KW-1185">Reference proteome</keyword>